<protein>
    <submittedName>
        <fullName evidence="3">Uncharacterized protein</fullName>
    </submittedName>
</protein>
<evidence type="ECO:0000256" key="2">
    <source>
        <dbReference type="SAM" id="MobiDB-lite"/>
    </source>
</evidence>
<comment type="caution">
    <text evidence="3">The sequence shown here is derived from an EMBL/GenBank/DDBJ whole genome shotgun (WGS) entry which is preliminary data.</text>
</comment>
<evidence type="ECO:0000313" key="4">
    <source>
        <dbReference type="Proteomes" id="UP000828251"/>
    </source>
</evidence>
<gene>
    <name evidence="3" type="ORF">J1N35_035204</name>
</gene>
<proteinExistence type="predicted"/>
<feature type="compositionally biased region" description="Polar residues" evidence="2">
    <location>
        <begin position="93"/>
        <end position="106"/>
    </location>
</feature>
<evidence type="ECO:0000313" key="3">
    <source>
        <dbReference type="EMBL" id="KAH1057139.1"/>
    </source>
</evidence>
<keyword evidence="1" id="KW-0175">Coiled coil</keyword>
<keyword evidence="4" id="KW-1185">Reference proteome</keyword>
<sequence>MIELSCKKAYQKELAETKAKLARVRKLYLKVREENETINRKNGDLIVCLAIVKIKMEGLACEVAAERQNNEKNFLDFYLEEDPAGNEDVAPFATNNNVAPSDTANQGADRVDGNNIS</sequence>
<organism evidence="3 4">
    <name type="scientific">Gossypium stocksii</name>
    <dbReference type="NCBI Taxonomy" id="47602"/>
    <lineage>
        <taxon>Eukaryota</taxon>
        <taxon>Viridiplantae</taxon>
        <taxon>Streptophyta</taxon>
        <taxon>Embryophyta</taxon>
        <taxon>Tracheophyta</taxon>
        <taxon>Spermatophyta</taxon>
        <taxon>Magnoliopsida</taxon>
        <taxon>eudicotyledons</taxon>
        <taxon>Gunneridae</taxon>
        <taxon>Pentapetalae</taxon>
        <taxon>rosids</taxon>
        <taxon>malvids</taxon>
        <taxon>Malvales</taxon>
        <taxon>Malvaceae</taxon>
        <taxon>Malvoideae</taxon>
        <taxon>Gossypium</taxon>
    </lineage>
</organism>
<evidence type="ECO:0000256" key="1">
    <source>
        <dbReference type="SAM" id="Coils"/>
    </source>
</evidence>
<feature type="region of interest" description="Disordered" evidence="2">
    <location>
        <begin position="86"/>
        <end position="117"/>
    </location>
</feature>
<dbReference type="Proteomes" id="UP000828251">
    <property type="component" value="Unassembled WGS sequence"/>
</dbReference>
<feature type="coiled-coil region" evidence="1">
    <location>
        <begin position="7"/>
        <end position="34"/>
    </location>
</feature>
<accession>A0A9D3UV95</accession>
<reference evidence="3 4" key="1">
    <citation type="journal article" date="2021" name="Plant Biotechnol. J.">
        <title>Multi-omics assisted identification of the key and species-specific regulatory components of drought-tolerant mechanisms in Gossypium stocksii.</title>
        <authorList>
            <person name="Yu D."/>
            <person name="Ke L."/>
            <person name="Zhang D."/>
            <person name="Wu Y."/>
            <person name="Sun Y."/>
            <person name="Mei J."/>
            <person name="Sun J."/>
            <person name="Sun Y."/>
        </authorList>
    </citation>
    <scope>NUCLEOTIDE SEQUENCE [LARGE SCALE GENOMIC DNA]</scope>
    <source>
        <strain evidence="4">cv. E1</strain>
        <tissue evidence="3">Leaf</tissue>
    </source>
</reference>
<name>A0A9D3UV95_9ROSI</name>
<dbReference type="AlphaFoldDB" id="A0A9D3UV95"/>
<dbReference type="EMBL" id="JAIQCV010000010">
    <property type="protein sequence ID" value="KAH1057139.1"/>
    <property type="molecule type" value="Genomic_DNA"/>
</dbReference>
<dbReference type="OrthoDB" id="10500993at2759"/>